<feature type="transmembrane region" description="Helical" evidence="1">
    <location>
        <begin position="84"/>
        <end position="105"/>
    </location>
</feature>
<keyword evidence="1" id="KW-0472">Membrane</keyword>
<evidence type="ECO:0000313" key="2">
    <source>
        <dbReference type="EMBL" id="KAK8872401.1"/>
    </source>
</evidence>
<reference evidence="2 3" key="1">
    <citation type="journal article" date="2024" name="IMA Fungus">
        <title>Apiospora arundinis, a panoply of carbohydrate-active enzymes and secondary metabolites.</title>
        <authorList>
            <person name="Sorensen T."/>
            <person name="Petersen C."/>
            <person name="Muurmann A.T."/>
            <person name="Christiansen J.V."/>
            <person name="Brundto M.L."/>
            <person name="Overgaard C.K."/>
            <person name="Boysen A.T."/>
            <person name="Wollenberg R.D."/>
            <person name="Larsen T.O."/>
            <person name="Sorensen J.L."/>
            <person name="Nielsen K.L."/>
            <person name="Sondergaard T.E."/>
        </authorList>
    </citation>
    <scope>NUCLEOTIDE SEQUENCE [LARGE SCALE GENOMIC DNA]</scope>
    <source>
        <strain evidence="2 3">AAU 773</strain>
    </source>
</reference>
<evidence type="ECO:0000313" key="3">
    <source>
        <dbReference type="Proteomes" id="UP001390339"/>
    </source>
</evidence>
<dbReference type="EMBL" id="JAPCWZ010000003">
    <property type="protein sequence ID" value="KAK8872401.1"/>
    <property type="molecule type" value="Genomic_DNA"/>
</dbReference>
<gene>
    <name evidence="2" type="ORF">PGQ11_002915</name>
</gene>
<sequence length="165" mass="18328">MDLSTAQVEQSTSCSNEFNLYLRALFKTLELHVVAEIVQNSTQFSPALSSFPIQSSILAYDPEDEDTNDELTTALTEYMVDINFAAFSFFWFTAALCVLVDTYIFLNSTSIIDIDHDDVENKRTFIAGIILTGVFDLLVVLDMTISLVYTLAGVHKLALFATSAI</sequence>
<keyword evidence="1" id="KW-1133">Transmembrane helix</keyword>
<keyword evidence="1" id="KW-0812">Transmembrane</keyword>
<feature type="transmembrane region" description="Helical" evidence="1">
    <location>
        <begin position="125"/>
        <end position="149"/>
    </location>
</feature>
<name>A0ABR2J3L3_9PEZI</name>
<protein>
    <submittedName>
        <fullName evidence="2">Uncharacterized protein</fullName>
    </submittedName>
</protein>
<evidence type="ECO:0000256" key="1">
    <source>
        <dbReference type="SAM" id="Phobius"/>
    </source>
</evidence>
<organism evidence="2 3">
    <name type="scientific">Apiospora arundinis</name>
    <dbReference type="NCBI Taxonomy" id="335852"/>
    <lineage>
        <taxon>Eukaryota</taxon>
        <taxon>Fungi</taxon>
        <taxon>Dikarya</taxon>
        <taxon>Ascomycota</taxon>
        <taxon>Pezizomycotina</taxon>
        <taxon>Sordariomycetes</taxon>
        <taxon>Xylariomycetidae</taxon>
        <taxon>Amphisphaeriales</taxon>
        <taxon>Apiosporaceae</taxon>
        <taxon>Apiospora</taxon>
    </lineage>
</organism>
<keyword evidence="3" id="KW-1185">Reference proteome</keyword>
<comment type="caution">
    <text evidence="2">The sequence shown here is derived from an EMBL/GenBank/DDBJ whole genome shotgun (WGS) entry which is preliminary data.</text>
</comment>
<proteinExistence type="predicted"/>
<accession>A0ABR2J3L3</accession>
<dbReference type="Proteomes" id="UP001390339">
    <property type="component" value="Unassembled WGS sequence"/>
</dbReference>